<reference evidence="1" key="1">
    <citation type="submission" date="2020-05" db="EMBL/GenBank/DDBJ databases">
        <authorList>
            <person name="Chiriac C."/>
            <person name="Salcher M."/>
            <person name="Ghai R."/>
            <person name="Kavagutti S V."/>
        </authorList>
    </citation>
    <scope>NUCLEOTIDE SEQUENCE</scope>
</reference>
<evidence type="ECO:0000313" key="1">
    <source>
        <dbReference type="EMBL" id="CAB4852238.1"/>
    </source>
</evidence>
<sequence length="62" mass="6798">MTQHAEPLDLGPVLHLDTSDPVGLASAVEWCRAHAWAVNNQQPRLADRKDHGVCAAPNRRFG</sequence>
<accession>A0A6J7C681</accession>
<dbReference type="AlphaFoldDB" id="A0A6J7C681"/>
<dbReference type="EMBL" id="CAFBIY010000118">
    <property type="protein sequence ID" value="CAB4852238.1"/>
    <property type="molecule type" value="Genomic_DNA"/>
</dbReference>
<proteinExistence type="predicted"/>
<name>A0A6J7C681_9ZZZZ</name>
<organism evidence="1">
    <name type="scientific">freshwater metagenome</name>
    <dbReference type="NCBI Taxonomy" id="449393"/>
    <lineage>
        <taxon>unclassified sequences</taxon>
        <taxon>metagenomes</taxon>
        <taxon>ecological metagenomes</taxon>
    </lineage>
</organism>
<gene>
    <name evidence="1" type="ORF">UFOPK3267_01965</name>
</gene>
<protein>
    <submittedName>
        <fullName evidence="1">Unannotated protein</fullName>
    </submittedName>
</protein>